<dbReference type="GO" id="GO:0006814">
    <property type="term" value="P:sodium ion transport"/>
    <property type="evidence" value="ECO:0007669"/>
    <property type="project" value="InterPro"/>
</dbReference>
<accession>A0A856MIJ1</accession>
<evidence type="ECO:0000313" key="9">
    <source>
        <dbReference type="Proteomes" id="UP000503129"/>
    </source>
</evidence>
<keyword evidence="5 7" id="KW-1133">Transmembrane helix</keyword>
<dbReference type="InterPro" id="IPR001927">
    <property type="entry name" value="Na/Gal_symport"/>
</dbReference>
<evidence type="ECO:0000256" key="2">
    <source>
        <dbReference type="ARBA" id="ARBA00022448"/>
    </source>
</evidence>
<dbReference type="KEGG" id="bsen:DP114_23060"/>
<keyword evidence="3" id="KW-1003">Cell membrane</keyword>
<dbReference type="Gene3D" id="1.20.1250.20">
    <property type="entry name" value="MFS general substrate transporter like domains"/>
    <property type="match status" value="2"/>
</dbReference>
<feature type="transmembrane region" description="Helical" evidence="7">
    <location>
        <begin position="437"/>
        <end position="460"/>
    </location>
</feature>
<dbReference type="EMBL" id="CP030118">
    <property type="protein sequence ID" value="QDL10392.1"/>
    <property type="molecule type" value="Genomic_DNA"/>
</dbReference>
<feature type="transmembrane region" description="Helical" evidence="7">
    <location>
        <begin position="347"/>
        <end position="367"/>
    </location>
</feature>
<evidence type="ECO:0000256" key="7">
    <source>
        <dbReference type="SAM" id="Phobius"/>
    </source>
</evidence>
<keyword evidence="4 7" id="KW-0812">Transmembrane</keyword>
<dbReference type="GO" id="GO:0005886">
    <property type="term" value="C:plasma membrane"/>
    <property type="evidence" value="ECO:0007669"/>
    <property type="project" value="UniProtKB-SubCell"/>
</dbReference>
<keyword evidence="6 7" id="KW-0472">Membrane</keyword>
<dbReference type="Proteomes" id="UP000503129">
    <property type="component" value="Chromosome"/>
</dbReference>
<feature type="transmembrane region" description="Helical" evidence="7">
    <location>
        <begin position="256"/>
        <end position="281"/>
    </location>
</feature>
<evidence type="ECO:0000256" key="3">
    <source>
        <dbReference type="ARBA" id="ARBA00022475"/>
    </source>
</evidence>
<dbReference type="Pfam" id="PF13347">
    <property type="entry name" value="MFS_2"/>
    <property type="match status" value="1"/>
</dbReference>
<feature type="transmembrane region" description="Helical" evidence="7">
    <location>
        <begin position="323"/>
        <end position="341"/>
    </location>
</feature>
<keyword evidence="9" id="KW-1185">Reference proteome</keyword>
<feature type="transmembrane region" description="Helical" evidence="7">
    <location>
        <begin position="293"/>
        <end position="311"/>
    </location>
</feature>
<dbReference type="GO" id="GO:0015293">
    <property type="term" value="F:symporter activity"/>
    <property type="evidence" value="ECO:0007669"/>
    <property type="project" value="InterPro"/>
</dbReference>
<proteinExistence type="predicted"/>
<feature type="transmembrane region" description="Helical" evidence="7">
    <location>
        <begin position="388"/>
        <end position="410"/>
    </location>
</feature>
<feature type="transmembrane region" description="Helical" evidence="7">
    <location>
        <begin position="171"/>
        <end position="194"/>
    </location>
</feature>
<dbReference type="FunFam" id="1.20.1250.20:FF:000183">
    <property type="entry name" value="sodium-dependent lysophosphatidylcholine symporter 1 isoform X2"/>
    <property type="match status" value="1"/>
</dbReference>
<evidence type="ECO:0000256" key="6">
    <source>
        <dbReference type="ARBA" id="ARBA00023136"/>
    </source>
</evidence>
<protein>
    <submittedName>
        <fullName evidence="8">MFS transporter</fullName>
    </submittedName>
</protein>
<dbReference type="SUPFAM" id="SSF103473">
    <property type="entry name" value="MFS general substrate transporter"/>
    <property type="match status" value="1"/>
</dbReference>
<dbReference type="CDD" id="cd17332">
    <property type="entry name" value="MFS_MelB_like"/>
    <property type="match status" value="1"/>
</dbReference>
<dbReference type="InterPro" id="IPR039672">
    <property type="entry name" value="MFS_2"/>
</dbReference>
<dbReference type="GO" id="GO:0008643">
    <property type="term" value="P:carbohydrate transport"/>
    <property type="evidence" value="ECO:0007669"/>
    <property type="project" value="InterPro"/>
</dbReference>
<organism evidence="8 9">
    <name type="scientific">Brasilonema sennae CENA114</name>
    <dbReference type="NCBI Taxonomy" id="415709"/>
    <lineage>
        <taxon>Bacteria</taxon>
        <taxon>Bacillati</taxon>
        <taxon>Cyanobacteriota</taxon>
        <taxon>Cyanophyceae</taxon>
        <taxon>Nostocales</taxon>
        <taxon>Scytonemataceae</taxon>
        <taxon>Brasilonema</taxon>
        <taxon>Bromeliae group (in: Brasilonema)</taxon>
    </lineage>
</organism>
<dbReference type="AlphaFoldDB" id="A0A856MIJ1"/>
<feature type="transmembrane region" description="Helical" evidence="7">
    <location>
        <begin position="128"/>
        <end position="150"/>
    </location>
</feature>
<reference evidence="8 9" key="1">
    <citation type="submission" date="2018-06" db="EMBL/GenBank/DDBJ databases">
        <title>Comparative genomics of Brasilonema spp. strains.</title>
        <authorList>
            <person name="Alvarenga D.O."/>
            <person name="Fiore M.F."/>
            <person name="Varani A.M."/>
        </authorList>
    </citation>
    <scope>NUCLEOTIDE SEQUENCE [LARGE SCALE GENOMIC DNA]</scope>
    <source>
        <strain evidence="8 9">CENA114</strain>
    </source>
</reference>
<name>A0A856MIJ1_9CYAN</name>
<gene>
    <name evidence="8" type="ORF">DP114_23060</name>
</gene>
<keyword evidence="2" id="KW-0813">Transport</keyword>
<feature type="transmembrane region" description="Helical" evidence="7">
    <location>
        <begin position="200"/>
        <end position="219"/>
    </location>
</feature>
<comment type="subcellular location">
    <subcellularLocation>
        <location evidence="1">Cell membrane</location>
        <topology evidence="1">Multi-pass membrane protein</topology>
    </subcellularLocation>
</comment>
<dbReference type="RefSeq" id="WP_169267436.1">
    <property type="nucleotide sequence ID" value="NZ_CAWOXK010000001.1"/>
</dbReference>
<dbReference type="PANTHER" id="PTHR11328">
    <property type="entry name" value="MAJOR FACILITATOR SUPERFAMILY DOMAIN-CONTAINING PROTEIN"/>
    <property type="match status" value="1"/>
</dbReference>
<evidence type="ECO:0000313" key="8">
    <source>
        <dbReference type="EMBL" id="QDL10392.1"/>
    </source>
</evidence>
<sequence length="486" mass="54258">MSDSASDGSSQQTPESEKLDLSTKLAFGAGDLGTAITAMIGISYLSPFLTDVAGLSPTLAGQTQLIGKVWDAVNDPMVGVLSDRTQSQQGRRYPWMIWGAIPFGVFFFLQWIVPQFSNNDQANQWSLFWYYTAISIFFNSFYTIVNLPYTALTAELTQDYDERTSLNSFRFTFSIGGSILALIIGLVISLVIPGNRTQQFLLLGAICAVISVLPVYWCVWGTKKRAQAVAKLHPETEQTVSIPLLQQLKIAFTNRAFLFVVGIYLCSWLAVQLTAGIIPYFVTSWMRLPQWHISLVLLAVQGTAMSMLFVWSAISRRYGKQAVYFMGMSLWIIAQGGLFFVQPGQVVLMYFLAVMAGFGVSVAYLVPWSMLPDIIELDELKTGQRREGIFYSFIVFVQKICLGIAVNVVLQQLGTAGYIKPTNEIPIPIQPDSVLEVIRFSIGPIPAIALICGVILTYFYPITREMHAQILLQLKERQNKVENRDF</sequence>
<dbReference type="InterPro" id="IPR036259">
    <property type="entry name" value="MFS_trans_sf"/>
</dbReference>
<evidence type="ECO:0000256" key="5">
    <source>
        <dbReference type="ARBA" id="ARBA00022989"/>
    </source>
</evidence>
<dbReference type="PANTHER" id="PTHR11328:SF24">
    <property type="entry name" value="MAJOR FACILITATOR SUPERFAMILY (MFS) PROFILE DOMAIN-CONTAINING PROTEIN"/>
    <property type="match status" value="1"/>
</dbReference>
<evidence type="ECO:0000256" key="4">
    <source>
        <dbReference type="ARBA" id="ARBA00022692"/>
    </source>
</evidence>
<dbReference type="NCBIfam" id="TIGR00792">
    <property type="entry name" value="gph"/>
    <property type="match status" value="1"/>
</dbReference>
<evidence type="ECO:0000256" key="1">
    <source>
        <dbReference type="ARBA" id="ARBA00004651"/>
    </source>
</evidence>
<feature type="transmembrane region" description="Helical" evidence="7">
    <location>
        <begin position="93"/>
        <end position="113"/>
    </location>
</feature>